<dbReference type="SUPFAM" id="SSF109854">
    <property type="entry name" value="DinB/YfiT-like putative metalloenzymes"/>
    <property type="match status" value="1"/>
</dbReference>
<accession>A0A5C8NQV5</accession>
<reference evidence="1 2" key="1">
    <citation type="submission" date="2019-06" db="EMBL/GenBank/DDBJ databases">
        <title>Aeromicrobium sp. nov., isolated from a maize field.</title>
        <authorList>
            <person name="Lin S.-Y."/>
            <person name="Tsai C.-F."/>
            <person name="Young C.-C."/>
        </authorList>
    </citation>
    <scope>NUCLEOTIDE SEQUENCE [LARGE SCALE GENOMIC DNA]</scope>
    <source>
        <strain evidence="1 2">CC-CFT486</strain>
    </source>
</reference>
<dbReference type="OrthoDB" id="4548523at2"/>
<evidence type="ECO:0000313" key="1">
    <source>
        <dbReference type="EMBL" id="TXL62783.1"/>
    </source>
</evidence>
<dbReference type="Proteomes" id="UP000321571">
    <property type="component" value="Unassembled WGS sequence"/>
</dbReference>
<name>A0A5C8NQV5_9ACTN</name>
<comment type="caution">
    <text evidence="1">The sequence shown here is derived from an EMBL/GenBank/DDBJ whole genome shotgun (WGS) entry which is preliminary data.</text>
</comment>
<keyword evidence="2" id="KW-1185">Reference proteome</keyword>
<evidence type="ECO:0000313" key="2">
    <source>
        <dbReference type="Proteomes" id="UP000321571"/>
    </source>
</evidence>
<gene>
    <name evidence="1" type="ORF">FHP06_00605</name>
</gene>
<dbReference type="RefSeq" id="WP_147682801.1">
    <property type="nucleotide sequence ID" value="NZ_VDUX01000001.1"/>
</dbReference>
<dbReference type="Gene3D" id="1.20.120.450">
    <property type="entry name" value="dinb family like domain"/>
    <property type="match status" value="1"/>
</dbReference>
<organism evidence="1 2">
    <name type="scientific">Aeromicrobium terrae</name>
    <dbReference type="NCBI Taxonomy" id="2498846"/>
    <lineage>
        <taxon>Bacteria</taxon>
        <taxon>Bacillati</taxon>
        <taxon>Actinomycetota</taxon>
        <taxon>Actinomycetes</taxon>
        <taxon>Propionibacteriales</taxon>
        <taxon>Nocardioidaceae</taxon>
        <taxon>Aeromicrobium</taxon>
    </lineage>
</organism>
<dbReference type="EMBL" id="VDUX01000001">
    <property type="protein sequence ID" value="TXL62783.1"/>
    <property type="molecule type" value="Genomic_DNA"/>
</dbReference>
<protein>
    <submittedName>
        <fullName evidence="1">DUF664 domain-containing protein</fullName>
    </submittedName>
</protein>
<sequence>MVLVEVQPSDAADPAAHLRAQLDFYRSAVLSKLDGLDDAALDAAVLPSGWTPRQLLAHLVFMERRWFVWGFLGEQVADPWGDQVDERWHTDASVAELSERLVAGGRRTSEILRDRPLSAVAATGGRFPAEEPPPTLATIAFHVLQEMARHAGHLDVVRELIDGSTGES</sequence>
<dbReference type="AlphaFoldDB" id="A0A5C8NQV5"/>
<dbReference type="Pfam" id="PF04978">
    <property type="entry name" value="MST"/>
    <property type="match status" value="1"/>
</dbReference>
<dbReference type="InterPro" id="IPR034660">
    <property type="entry name" value="DinB/YfiT-like"/>
</dbReference>
<proteinExistence type="predicted"/>
<dbReference type="InterPro" id="IPR007061">
    <property type="entry name" value="MST-like"/>
</dbReference>